<evidence type="ECO:0008006" key="3">
    <source>
        <dbReference type="Google" id="ProtNLM"/>
    </source>
</evidence>
<evidence type="ECO:0000313" key="1">
    <source>
        <dbReference type="EMBL" id="MBM7075544.1"/>
    </source>
</evidence>
<organism evidence="1 2">
    <name type="scientific">Micromonospora humida</name>
    <dbReference type="NCBI Taxonomy" id="2809018"/>
    <lineage>
        <taxon>Bacteria</taxon>
        <taxon>Bacillati</taxon>
        <taxon>Actinomycetota</taxon>
        <taxon>Actinomycetes</taxon>
        <taxon>Micromonosporales</taxon>
        <taxon>Micromonosporaceae</taxon>
        <taxon>Micromonospora</taxon>
    </lineage>
</organism>
<comment type="caution">
    <text evidence="1">The sequence shown here is derived from an EMBL/GenBank/DDBJ whole genome shotgun (WGS) entry which is preliminary data.</text>
</comment>
<protein>
    <recommendedName>
        <fullName evidence="3">Galactose-1-phosphate uridylyltransferase</fullName>
    </recommendedName>
</protein>
<dbReference type="PANTHER" id="PTHR42763:SF2">
    <property type="entry name" value="ADP-GLUCOSE PHOSPHORYLASE"/>
    <property type="match status" value="1"/>
</dbReference>
<dbReference type="Proteomes" id="UP001518872">
    <property type="component" value="Unassembled WGS sequence"/>
</dbReference>
<dbReference type="RefSeq" id="WP_204923667.1">
    <property type="nucleotide sequence ID" value="NZ_JAFEUC010000002.1"/>
</dbReference>
<evidence type="ECO:0000313" key="2">
    <source>
        <dbReference type="Proteomes" id="UP001518872"/>
    </source>
</evidence>
<proteinExistence type="predicted"/>
<dbReference type="PANTHER" id="PTHR42763">
    <property type="entry name" value="ADP-GLUCOSE PHOSPHORYLASE"/>
    <property type="match status" value="1"/>
</dbReference>
<reference evidence="1 2" key="1">
    <citation type="submission" date="2021-02" db="EMBL/GenBank/DDBJ databases">
        <authorList>
            <person name="Ra J.-S."/>
        </authorList>
    </citation>
    <scope>NUCLEOTIDE SEQUENCE [LARGE SCALE GENOMIC DNA]</scope>
    <source>
        <strain evidence="1 2">MMS20-R1-14</strain>
    </source>
</reference>
<dbReference type="SUPFAM" id="SSF54197">
    <property type="entry name" value="HIT-like"/>
    <property type="match status" value="2"/>
</dbReference>
<keyword evidence="2" id="KW-1185">Reference proteome</keyword>
<dbReference type="InterPro" id="IPR036265">
    <property type="entry name" value="HIT-like_sf"/>
</dbReference>
<dbReference type="Gene3D" id="3.30.428.10">
    <property type="entry name" value="HIT-like"/>
    <property type="match status" value="2"/>
</dbReference>
<name>A0ABS2IPT6_9ACTN</name>
<accession>A0ABS2IPT6</accession>
<dbReference type="EMBL" id="JAFEUC010000002">
    <property type="protein sequence ID" value="MBM7075544.1"/>
    <property type="molecule type" value="Genomic_DNA"/>
</dbReference>
<gene>
    <name evidence="1" type="ORF">JQX11_04130</name>
</gene>
<sequence>MEGGHGIPFRTWNPVEREWILTVPSRAPLAAHTDLRAGKNSECPFCDVFAPDDADQIRVVRSKHPMVPTITGPEHPRVNQHSVLIYAKDHDQRLGTMSVGRCRDLLVQIALLSDQLMTNSNIEAVCATEAVGGHFGVTVGHPHAQVIGLEFEPRNISMDDADGCRLCAGRSGRHTVRELPSAVAEVPPWARLPFETVIYTRRHAPSLGATNSDELADIAQLIWEILGAYRSQTQGEVQYLLAVMQAPRSRLSTHHLRVELLPLHKPDGSLKRPGVLETMFGVYINPTRASESAAHLRLLLNEGADR</sequence>
<dbReference type="InterPro" id="IPR053177">
    <property type="entry name" value="ADP-glucose_phosphorylase"/>
</dbReference>